<accession>H1CZF1</accession>
<evidence type="ECO:0000259" key="6">
    <source>
        <dbReference type="SMART" id="SM00382"/>
    </source>
</evidence>
<dbReference type="CDD" id="cd18139">
    <property type="entry name" value="HLD_clamp_RarA"/>
    <property type="match status" value="1"/>
</dbReference>
<dbReference type="PANTHER" id="PTHR13779:SF7">
    <property type="entry name" value="ATPASE WRNIP1"/>
    <property type="match status" value="1"/>
</dbReference>
<dbReference type="STRING" id="742743.HMPREF9453_00744"/>
<dbReference type="GO" id="GO:0006261">
    <property type="term" value="P:DNA-templated DNA replication"/>
    <property type="evidence" value="ECO:0007669"/>
    <property type="project" value="TreeGrafter"/>
</dbReference>
<evidence type="ECO:0000256" key="4">
    <source>
        <dbReference type="ARBA" id="ARBA00022741"/>
    </source>
</evidence>
<dbReference type="Gene3D" id="1.10.8.60">
    <property type="match status" value="1"/>
</dbReference>
<dbReference type="InterPro" id="IPR003959">
    <property type="entry name" value="ATPase_AAA_core"/>
</dbReference>
<comment type="caution">
    <text evidence="7">The sequence shown here is derived from an EMBL/GenBank/DDBJ whole genome shotgun (WGS) entry which is preliminary data.</text>
</comment>
<dbReference type="GO" id="GO:0017116">
    <property type="term" value="F:single-stranded DNA helicase activity"/>
    <property type="evidence" value="ECO:0007669"/>
    <property type="project" value="TreeGrafter"/>
</dbReference>
<name>H1CZF1_9FIRM</name>
<dbReference type="HOGENOM" id="CLU_017985_0_3_9"/>
<dbReference type="FunFam" id="1.10.3710.10:FF:000003">
    <property type="entry name" value="ATPase, AAA family protein"/>
    <property type="match status" value="1"/>
</dbReference>
<dbReference type="InterPro" id="IPR008921">
    <property type="entry name" value="DNA_pol3_clamp-load_cplx_C"/>
</dbReference>
<dbReference type="InterPro" id="IPR051314">
    <property type="entry name" value="AAA_ATPase_RarA/MGS1/WRNIP1"/>
</dbReference>
<feature type="domain" description="AAA+ ATPase" evidence="6">
    <location>
        <begin position="51"/>
        <end position="168"/>
    </location>
</feature>
<dbReference type="InterPro" id="IPR003593">
    <property type="entry name" value="AAA+_ATPase"/>
</dbReference>
<evidence type="ECO:0000256" key="2">
    <source>
        <dbReference type="ARBA" id="ARBA00008959"/>
    </source>
</evidence>
<dbReference type="Gene3D" id="3.40.50.300">
    <property type="entry name" value="P-loop containing nucleotide triphosphate hydrolases"/>
    <property type="match status" value="1"/>
</dbReference>
<dbReference type="Pfam" id="PF00004">
    <property type="entry name" value="AAA"/>
    <property type="match status" value="1"/>
</dbReference>
<dbReference type="SUPFAM" id="SSF52540">
    <property type="entry name" value="P-loop containing nucleoside triphosphate hydrolases"/>
    <property type="match status" value="1"/>
</dbReference>
<evidence type="ECO:0000256" key="3">
    <source>
        <dbReference type="ARBA" id="ARBA00022705"/>
    </source>
</evidence>
<evidence type="ECO:0000313" key="7">
    <source>
        <dbReference type="EMBL" id="EHO63319.1"/>
    </source>
</evidence>
<dbReference type="GO" id="GO:0000731">
    <property type="term" value="P:DNA synthesis involved in DNA repair"/>
    <property type="evidence" value="ECO:0007669"/>
    <property type="project" value="TreeGrafter"/>
</dbReference>
<dbReference type="EMBL" id="ADLT01000017">
    <property type="protein sequence ID" value="EHO63319.1"/>
    <property type="molecule type" value="Genomic_DNA"/>
</dbReference>
<dbReference type="FunFam" id="3.40.50.300:FF:000137">
    <property type="entry name" value="Replication-associated recombination protein A"/>
    <property type="match status" value="1"/>
</dbReference>
<dbReference type="Pfam" id="PF12002">
    <property type="entry name" value="MgsA_C"/>
    <property type="match status" value="1"/>
</dbReference>
<dbReference type="SMART" id="SM00382">
    <property type="entry name" value="AAA"/>
    <property type="match status" value="1"/>
</dbReference>
<evidence type="ECO:0000313" key="8">
    <source>
        <dbReference type="Proteomes" id="UP000003277"/>
    </source>
</evidence>
<keyword evidence="3" id="KW-0235">DNA replication</keyword>
<dbReference type="OrthoDB" id="9778364at2"/>
<comment type="function">
    <text evidence="1">DNA-dependent ATPase that plays important roles in cellular responses to stalled DNA replication processes.</text>
</comment>
<dbReference type="Gene3D" id="1.20.272.10">
    <property type="match status" value="1"/>
</dbReference>
<keyword evidence="8" id="KW-1185">Reference proteome</keyword>
<reference evidence="7 8" key="1">
    <citation type="submission" date="2011-11" db="EMBL/GenBank/DDBJ databases">
        <title>The Genome Sequence of Dialister succinatiphilus YIT 11850.</title>
        <authorList>
            <consortium name="The Broad Institute Genome Sequencing Platform"/>
            <person name="Earl A."/>
            <person name="Ward D."/>
            <person name="Feldgarden M."/>
            <person name="Gevers D."/>
            <person name="Morotomi M."/>
            <person name="Young S.K."/>
            <person name="Zeng Q."/>
            <person name="Gargeya S."/>
            <person name="Fitzgerald M."/>
            <person name="Haas B."/>
            <person name="Abouelleil A."/>
            <person name="Alvarado L."/>
            <person name="Arachchi H.M."/>
            <person name="Berlin A."/>
            <person name="Brown A."/>
            <person name="Chapman S.B."/>
            <person name="Dunbar C."/>
            <person name="Gearin G."/>
            <person name="Goldberg J."/>
            <person name="Griggs A."/>
            <person name="Gujja S."/>
            <person name="Heiman D."/>
            <person name="Howarth C."/>
            <person name="Lui A."/>
            <person name="MacDonald P.J.P."/>
            <person name="Montmayeur A."/>
            <person name="Murphy C."/>
            <person name="Neiman D."/>
            <person name="Pearson M."/>
            <person name="Priest M."/>
            <person name="Roberts A."/>
            <person name="Saif S."/>
            <person name="Shea T."/>
            <person name="Sisk P."/>
            <person name="Stolte C."/>
            <person name="Sykes S."/>
            <person name="Wortman J."/>
            <person name="Nusbaum C."/>
            <person name="Birren B."/>
        </authorList>
    </citation>
    <scope>NUCLEOTIDE SEQUENCE [LARGE SCALE GENOMIC DNA]</scope>
    <source>
        <strain evidence="7 8">YIT 11850</strain>
    </source>
</reference>
<keyword evidence="4" id="KW-0547">Nucleotide-binding</keyword>
<organism evidence="7 8">
    <name type="scientific">Dialister succinatiphilus YIT 11850</name>
    <dbReference type="NCBI Taxonomy" id="742743"/>
    <lineage>
        <taxon>Bacteria</taxon>
        <taxon>Bacillati</taxon>
        <taxon>Bacillota</taxon>
        <taxon>Negativicutes</taxon>
        <taxon>Veillonellales</taxon>
        <taxon>Veillonellaceae</taxon>
        <taxon>Dialister</taxon>
    </lineage>
</organism>
<dbReference type="Gene3D" id="1.10.3710.10">
    <property type="entry name" value="DNA polymerase III clamp loader subunits, C-terminal domain"/>
    <property type="match status" value="1"/>
</dbReference>
<dbReference type="InterPro" id="IPR027417">
    <property type="entry name" value="P-loop_NTPase"/>
</dbReference>
<keyword evidence="5" id="KW-0067">ATP-binding</keyword>
<dbReference type="GO" id="GO:0005524">
    <property type="term" value="F:ATP binding"/>
    <property type="evidence" value="ECO:0007669"/>
    <property type="project" value="UniProtKB-KW"/>
</dbReference>
<proteinExistence type="inferred from homology"/>
<dbReference type="AlphaFoldDB" id="H1CZF1"/>
<dbReference type="PANTHER" id="PTHR13779">
    <property type="entry name" value="WERNER HELICASE-INTERACTING PROTEIN 1 FAMILY MEMBER"/>
    <property type="match status" value="1"/>
</dbReference>
<sequence length="437" mass="48702">MDSLFDYDNGKPVSYAPLADRMRPERLEDILGQEGAVGKNSFLYRMIERDTIPSILLFGPPGCGKTTIASVIAKMTHSHFVKLNATASGTKDIRDVVSHAKEELSYYQRRTIVFIDEIHRFNKGQQDLLLPYVEDGTIILIGATTENPYFEINRPLLSRVRLIRLQALPESAEIEILRRALTDKVKGLGNYGYQASDDVLRTISSYASGDIRMALNLLEQASSLLPMKGTLTDREIKEVAGDHASVYDKNSDYHYDIVSAFIKSMRGSDPDGALHYLARMINGGEKTSFISRRIMICAAEDVGLADPRALQVAVAAAQASEMVGLPEARIPLAEAVLYICLAPKSNSAVMGIDNALAEVKTRSDWSIPDYLKDAHYSGAHEMGHGNGYLYPHDFGGWVDQQYIPDELKGHVYYKPVRNGEEASLSHRWEERTNKKQE</sequence>
<dbReference type="eggNOG" id="COG2256">
    <property type="taxonomic scope" value="Bacteria"/>
</dbReference>
<dbReference type="SUPFAM" id="SSF48019">
    <property type="entry name" value="post-AAA+ oligomerization domain-like"/>
    <property type="match status" value="1"/>
</dbReference>
<comment type="similarity">
    <text evidence="2">Belongs to the AAA ATPase family. RarA/MGS1/WRNIP1 subfamily.</text>
</comment>
<evidence type="ECO:0000256" key="5">
    <source>
        <dbReference type="ARBA" id="ARBA00022840"/>
    </source>
</evidence>
<dbReference type="GO" id="GO:0003677">
    <property type="term" value="F:DNA binding"/>
    <property type="evidence" value="ECO:0007669"/>
    <property type="project" value="InterPro"/>
</dbReference>
<dbReference type="InterPro" id="IPR021886">
    <property type="entry name" value="MgsA_C"/>
</dbReference>
<gene>
    <name evidence="7" type="ORF">HMPREF9453_00744</name>
</gene>
<dbReference type="Proteomes" id="UP000003277">
    <property type="component" value="Unassembled WGS sequence"/>
</dbReference>
<evidence type="ECO:0000256" key="1">
    <source>
        <dbReference type="ARBA" id="ARBA00002393"/>
    </source>
</evidence>
<dbReference type="FunFam" id="1.20.272.10:FF:000001">
    <property type="entry name" value="Putative AAA family ATPase"/>
    <property type="match status" value="1"/>
</dbReference>
<dbReference type="GO" id="GO:0008047">
    <property type="term" value="F:enzyme activator activity"/>
    <property type="evidence" value="ECO:0007669"/>
    <property type="project" value="TreeGrafter"/>
</dbReference>
<dbReference type="PATRIC" id="fig|742743.3.peg.753"/>
<dbReference type="GO" id="GO:0016887">
    <property type="term" value="F:ATP hydrolysis activity"/>
    <property type="evidence" value="ECO:0007669"/>
    <property type="project" value="InterPro"/>
</dbReference>
<protein>
    <recommendedName>
        <fullName evidence="6">AAA+ ATPase domain-containing protein</fullName>
    </recommendedName>
</protein>
<dbReference type="CDD" id="cd00009">
    <property type="entry name" value="AAA"/>
    <property type="match status" value="1"/>
</dbReference>
<dbReference type="InterPro" id="IPR032423">
    <property type="entry name" value="AAA_assoc_2"/>
</dbReference>
<dbReference type="Pfam" id="PF16193">
    <property type="entry name" value="AAA_assoc_2"/>
    <property type="match status" value="1"/>
</dbReference>
<dbReference type="RefSeq" id="WP_008859248.1">
    <property type="nucleotide sequence ID" value="NZ_JH591187.1"/>
</dbReference>